<reference evidence="4 5" key="1">
    <citation type="submission" date="2016-06" db="EMBL/GenBank/DDBJ databases">
        <authorList>
            <person name="Kjaerup R.B."/>
            <person name="Dalgaard T.S."/>
            <person name="Juul-Madsen H.R."/>
        </authorList>
    </citation>
    <scope>NUCLEOTIDE SEQUENCE [LARGE SCALE GENOMIC DNA]</scope>
    <source>
        <strain evidence="4 5">CECT 8886</strain>
    </source>
</reference>
<dbReference type="InterPro" id="IPR038492">
    <property type="entry name" value="GBBH-like_N_sf"/>
</dbReference>
<proteinExistence type="predicted"/>
<dbReference type="InterPro" id="IPR010376">
    <property type="entry name" value="GBBH-like_N"/>
</dbReference>
<dbReference type="RefSeq" id="WP_067018976.1">
    <property type="nucleotide sequence ID" value="NZ_FLOB01000011.1"/>
</dbReference>
<dbReference type="Gene3D" id="3.30.2020.30">
    <property type="match status" value="1"/>
</dbReference>
<evidence type="ECO:0000313" key="4">
    <source>
        <dbReference type="EMBL" id="SBS36141.1"/>
    </source>
</evidence>
<protein>
    <recommendedName>
        <fullName evidence="3">Gamma-butyrobetaine hydroxylase-like N-terminal domain-containing protein</fullName>
    </recommendedName>
</protein>
<dbReference type="STRING" id="1792290.MSP8886_03591"/>
<evidence type="ECO:0000259" key="3">
    <source>
        <dbReference type="Pfam" id="PF06155"/>
    </source>
</evidence>
<dbReference type="GO" id="GO:0046872">
    <property type="term" value="F:metal ion binding"/>
    <property type="evidence" value="ECO:0007669"/>
    <property type="project" value="UniProtKB-KW"/>
</dbReference>
<gene>
    <name evidence="4" type="ORF">MSP8886_03591</name>
</gene>
<keyword evidence="1" id="KW-0479">Metal-binding</keyword>
<evidence type="ECO:0000256" key="1">
    <source>
        <dbReference type="ARBA" id="ARBA00022723"/>
    </source>
</evidence>
<dbReference type="OrthoDB" id="9794178at2"/>
<dbReference type="PANTHER" id="PTHR35303:SF5">
    <property type="entry name" value="OS02G0197800 PROTEIN"/>
    <property type="match status" value="1"/>
</dbReference>
<evidence type="ECO:0000313" key="5">
    <source>
        <dbReference type="Proteomes" id="UP000092544"/>
    </source>
</evidence>
<organism evidence="4 5">
    <name type="scientific">Marinomonas spartinae</name>
    <dbReference type="NCBI Taxonomy" id="1792290"/>
    <lineage>
        <taxon>Bacteria</taxon>
        <taxon>Pseudomonadati</taxon>
        <taxon>Pseudomonadota</taxon>
        <taxon>Gammaproteobacteria</taxon>
        <taxon>Oceanospirillales</taxon>
        <taxon>Oceanospirillaceae</taxon>
        <taxon>Marinomonas</taxon>
    </lineage>
</organism>
<dbReference type="AlphaFoldDB" id="A0A1A8TQ95"/>
<keyword evidence="5" id="KW-1185">Reference proteome</keyword>
<keyword evidence="2" id="KW-0408">Iron</keyword>
<sequence length="128" mass="14598">MATTPAPTKVHYHKQSRELELAFADGQVFRLSAEYLRVHSPSAEVRGHGLTIPILQVGKKDVAINNIEGAGNYALKITFDDGHDSGLYSWDYLYNLGQHYDELWQIYLERLEKEGQTRETSVIQIHQV</sequence>
<accession>A0A1A8TQ95</accession>
<dbReference type="PANTHER" id="PTHR35303">
    <property type="entry name" value="OS02G0197800 PROTEIN"/>
    <property type="match status" value="1"/>
</dbReference>
<dbReference type="Proteomes" id="UP000092544">
    <property type="component" value="Unassembled WGS sequence"/>
</dbReference>
<name>A0A1A8TQ95_9GAMM</name>
<evidence type="ECO:0000256" key="2">
    <source>
        <dbReference type="ARBA" id="ARBA00023004"/>
    </source>
</evidence>
<dbReference type="Pfam" id="PF06155">
    <property type="entry name" value="GBBH-like_N"/>
    <property type="match status" value="1"/>
</dbReference>
<dbReference type="EMBL" id="FLOB01000011">
    <property type="protein sequence ID" value="SBS36141.1"/>
    <property type="molecule type" value="Genomic_DNA"/>
</dbReference>
<feature type="domain" description="Gamma-butyrobetaine hydroxylase-like N-terminal" evidence="3">
    <location>
        <begin position="11"/>
        <end position="94"/>
    </location>
</feature>